<comment type="caution">
    <text evidence="2">The sequence shown here is derived from an EMBL/GenBank/DDBJ whole genome shotgun (WGS) entry which is preliminary data.</text>
</comment>
<evidence type="ECO:0000313" key="3">
    <source>
        <dbReference type="Proteomes" id="UP001527202"/>
    </source>
</evidence>
<dbReference type="Pfam" id="PF10997">
    <property type="entry name" value="Amj"/>
    <property type="match status" value="1"/>
</dbReference>
<dbReference type="InterPro" id="IPR021260">
    <property type="entry name" value="Amj"/>
</dbReference>
<keyword evidence="1" id="KW-0813">Transport</keyword>
<keyword evidence="1" id="KW-0812">Transmembrane</keyword>
<gene>
    <name evidence="1" type="primary">amj</name>
    <name evidence="2" type="ORF">M5X16_07615</name>
</gene>
<dbReference type="GeneID" id="95374536"/>
<comment type="function">
    <text evidence="1">Involved in peptidoglycan biosynthesis. Transports lipid-linked peptidoglycan precursors from the inner to the outer leaflet of the cytoplasmic membrane.</text>
</comment>
<keyword evidence="1" id="KW-0961">Cell wall biogenesis/degradation</keyword>
<reference evidence="2 3" key="1">
    <citation type="submission" date="2022-05" db="EMBL/GenBank/DDBJ databases">
        <title>Genome Sequencing of Bee-Associated Microbes.</title>
        <authorList>
            <person name="Dunlap C."/>
        </authorList>
    </citation>
    <scope>NUCLEOTIDE SEQUENCE [LARGE SCALE GENOMIC DNA]</scope>
    <source>
        <strain evidence="2 3">NRRL B-23120</strain>
    </source>
</reference>
<accession>A0ABT4FAV8</accession>
<comment type="pathway">
    <text evidence="1">Cell wall biogenesis; peptidoglycan biosynthesis.</text>
</comment>
<keyword evidence="1" id="KW-0472">Membrane</keyword>
<dbReference type="EMBL" id="JAMDMJ010000008">
    <property type="protein sequence ID" value="MCY9595635.1"/>
    <property type="molecule type" value="Genomic_DNA"/>
</dbReference>
<name>A0ABT4FAV8_9BACL</name>
<feature type="transmembrane region" description="Helical" evidence="1">
    <location>
        <begin position="154"/>
        <end position="174"/>
    </location>
</feature>
<dbReference type="RefSeq" id="WP_174446810.1">
    <property type="nucleotide sequence ID" value="NZ_CP026520.1"/>
</dbReference>
<keyword evidence="1" id="KW-1003">Cell membrane</keyword>
<proteinExistence type="inferred from homology"/>
<dbReference type="HAMAP" id="MF_02077">
    <property type="entry name" value="Amj_flippase"/>
    <property type="match status" value="1"/>
</dbReference>
<keyword evidence="1" id="KW-0133">Cell shape</keyword>
<feature type="transmembrane region" description="Helical" evidence="1">
    <location>
        <begin position="186"/>
        <end position="205"/>
    </location>
</feature>
<dbReference type="Proteomes" id="UP001527202">
    <property type="component" value="Unassembled WGS sequence"/>
</dbReference>
<feature type="transmembrane region" description="Helical" evidence="1">
    <location>
        <begin position="78"/>
        <end position="98"/>
    </location>
</feature>
<comment type="similarity">
    <text evidence="1">Belongs to the Amj family.</text>
</comment>
<keyword evidence="3" id="KW-1185">Reference proteome</keyword>
<keyword evidence="1" id="KW-1133">Transmembrane helix</keyword>
<evidence type="ECO:0000256" key="1">
    <source>
        <dbReference type="HAMAP-Rule" id="MF_02077"/>
    </source>
</evidence>
<comment type="caution">
    <text evidence="1">Lacks conserved residue(s) required for the propagation of feature annotation.</text>
</comment>
<feature type="transmembrane region" description="Helical" evidence="1">
    <location>
        <begin position="238"/>
        <end position="259"/>
    </location>
</feature>
<evidence type="ECO:0000313" key="2">
    <source>
        <dbReference type="EMBL" id="MCY9595635.1"/>
    </source>
</evidence>
<comment type="subcellular location">
    <subcellularLocation>
        <location evidence="1">Cell membrane</location>
        <topology evidence="1">Multi-pass membrane protein</topology>
    </subcellularLocation>
</comment>
<organism evidence="2 3">
    <name type="scientific">Paenibacillus chitinolyticus</name>
    <dbReference type="NCBI Taxonomy" id="79263"/>
    <lineage>
        <taxon>Bacteria</taxon>
        <taxon>Bacillati</taxon>
        <taxon>Bacillota</taxon>
        <taxon>Bacilli</taxon>
        <taxon>Bacillales</taxon>
        <taxon>Paenibacillaceae</taxon>
        <taxon>Paenibacillus</taxon>
    </lineage>
</organism>
<protein>
    <recommendedName>
        <fullName evidence="1">Lipid II flippase Amj</fullName>
    </recommendedName>
</protein>
<keyword evidence="1" id="KW-0573">Peptidoglycan synthesis</keyword>
<sequence length="262" mass="27693">MLLLACLFTLIIHAAETSAYAFRLAGIRTAKLAVALSLAGMIVLISRTSNMVQGLMISGIADKAGQSDPHLALAPFRFVLMSASVGTAIAIVLFPTLVSLSARLIAHFEVTGSIPSLLKATANVHGIKQAGKHLRPPRLQMLSRLRIGGVPKRLVLLNVIVTAIYTVGVLAALYASAYSPDNKSQATMSSALINGIATIIMTLLIDPKVGLLTDRAMHGKASQEAVNKMFGLLMLSRLAGTILAQALLVPATSFILWALTLF</sequence>